<gene>
    <name evidence="3" type="ORF">JX265_006751</name>
</gene>
<keyword evidence="4" id="KW-1185">Reference proteome</keyword>
<feature type="compositionally biased region" description="Low complexity" evidence="1">
    <location>
        <begin position="93"/>
        <end position="109"/>
    </location>
</feature>
<keyword evidence="2" id="KW-0472">Membrane</keyword>
<dbReference type="OrthoDB" id="5215637at2759"/>
<proteinExistence type="predicted"/>
<keyword evidence="2" id="KW-1133">Transmembrane helix</keyword>
<accession>A0A9P9WKR9</accession>
<dbReference type="Proteomes" id="UP000829685">
    <property type="component" value="Unassembled WGS sequence"/>
</dbReference>
<feature type="transmembrane region" description="Helical" evidence="2">
    <location>
        <begin position="42"/>
        <end position="65"/>
    </location>
</feature>
<name>A0A9P9WKR9_9PEZI</name>
<organism evidence="3 4">
    <name type="scientific">Neoarthrinium moseri</name>
    <dbReference type="NCBI Taxonomy" id="1658444"/>
    <lineage>
        <taxon>Eukaryota</taxon>
        <taxon>Fungi</taxon>
        <taxon>Dikarya</taxon>
        <taxon>Ascomycota</taxon>
        <taxon>Pezizomycotina</taxon>
        <taxon>Sordariomycetes</taxon>
        <taxon>Xylariomycetidae</taxon>
        <taxon>Amphisphaeriales</taxon>
        <taxon>Apiosporaceae</taxon>
        <taxon>Neoarthrinium</taxon>
    </lineage>
</organism>
<feature type="transmembrane region" description="Helical" evidence="2">
    <location>
        <begin position="123"/>
        <end position="146"/>
    </location>
</feature>
<comment type="caution">
    <text evidence="3">The sequence shown here is derived from an EMBL/GenBank/DDBJ whole genome shotgun (WGS) entry which is preliminary data.</text>
</comment>
<evidence type="ECO:0000256" key="1">
    <source>
        <dbReference type="SAM" id="MobiDB-lite"/>
    </source>
</evidence>
<protein>
    <submittedName>
        <fullName evidence="3">Uncharacterized protein</fullName>
    </submittedName>
</protein>
<evidence type="ECO:0000313" key="3">
    <source>
        <dbReference type="EMBL" id="KAI1868772.1"/>
    </source>
</evidence>
<evidence type="ECO:0000256" key="2">
    <source>
        <dbReference type="SAM" id="Phobius"/>
    </source>
</evidence>
<feature type="region of interest" description="Disordered" evidence="1">
    <location>
        <begin position="215"/>
        <end position="237"/>
    </location>
</feature>
<keyword evidence="2" id="KW-0812">Transmembrane</keyword>
<dbReference type="EMBL" id="JAFIMR010000016">
    <property type="protein sequence ID" value="KAI1868772.1"/>
    <property type="molecule type" value="Genomic_DNA"/>
</dbReference>
<feature type="region of interest" description="Disordered" evidence="1">
    <location>
        <begin position="93"/>
        <end position="120"/>
    </location>
</feature>
<evidence type="ECO:0000313" key="4">
    <source>
        <dbReference type="Proteomes" id="UP000829685"/>
    </source>
</evidence>
<feature type="compositionally biased region" description="Polar residues" evidence="1">
    <location>
        <begin position="110"/>
        <end position="120"/>
    </location>
</feature>
<feature type="compositionally biased region" description="Polar residues" evidence="1">
    <location>
        <begin position="219"/>
        <end position="237"/>
    </location>
</feature>
<reference evidence="3" key="1">
    <citation type="submission" date="2021-03" db="EMBL/GenBank/DDBJ databases">
        <title>Revisited historic fungal species revealed as producer of novel bioactive compounds through whole genome sequencing and comparative genomics.</title>
        <authorList>
            <person name="Vignolle G.A."/>
            <person name="Hochenegger N."/>
            <person name="Mach R.L."/>
            <person name="Mach-Aigner A.R."/>
            <person name="Javad Rahimi M."/>
            <person name="Salim K.A."/>
            <person name="Chan C.M."/>
            <person name="Lim L.B.L."/>
            <person name="Cai F."/>
            <person name="Druzhinina I.S."/>
            <person name="U'Ren J.M."/>
            <person name="Derntl C."/>
        </authorList>
    </citation>
    <scope>NUCLEOTIDE SEQUENCE</scope>
    <source>
        <strain evidence="3">TUCIM 5799</strain>
    </source>
</reference>
<dbReference type="AlphaFoldDB" id="A0A9P9WKR9"/>
<sequence length="237" mass="24885">MVFQCPDNDTWCCATGNPNAFVRNYNFTCCDKQDLTMQLGPAVFFGTAAVSIGISTLVSSTAVAASTGTQSTGVTTSNAQQPSVSTIDAGSFSIPSTTQSQSSSAAPSSTVTEEGASSSSKPLAIGLGVGIPVGLILIALLSFFFFRLGRRQSQRDVIQEKDNYTFKTAGSIVPPYSEHSFGGHPEGLMTRGYEMDGQGPKVEMAGQGTIPIELEGRHTAQSPPGTTFSHLSSQDRH</sequence>